<accession>A0ABR8UN50</accession>
<sequence>MGKLALRWIAACSVMFLVSACGAAYGAPDREENFTVQGRECSARWWLEPLADEVPDEASSVASHALTNSVVSPAELEEWKATILESQSGDKEIPNHRLESYAYVEAVRADVRSELDAAGYPDAPTRLIEVYSDSDCS</sequence>
<keyword evidence="1" id="KW-0732">Signal</keyword>
<evidence type="ECO:0000256" key="1">
    <source>
        <dbReference type="SAM" id="SignalP"/>
    </source>
</evidence>
<feature type="signal peptide" evidence="1">
    <location>
        <begin position="1"/>
        <end position="23"/>
    </location>
</feature>
<dbReference type="RefSeq" id="WP_191806379.1">
    <property type="nucleotide sequence ID" value="NZ_JACSQD010000001.1"/>
</dbReference>
<feature type="chain" id="PRO_5046619452" description="Lipoprotein" evidence="1">
    <location>
        <begin position="24"/>
        <end position="137"/>
    </location>
</feature>
<evidence type="ECO:0000313" key="2">
    <source>
        <dbReference type="EMBL" id="MBD7993980.1"/>
    </source>
</evidence>
<evidence type="ECO:0000313" key="3">
    <source>
        <dbReference type="Proteomes" id="UP000609874"/>
    </source>
</evidence>
<gene>
    <name evidence="2" type="ORF">H9639_01535</name>
</gene>
<dbReference type="Proteomes" id="UP000609874">
    <property type="component" value="Unassembled WGS sequence"/>
</dbReference>
<name>A0ABR8UN50_9MICC</name>
<keyword evidence="3" id="KW-1185">Reference proteome</keyword>
<dbReference type="EMBL" id="JACSQD010000001">
    <property type="protein sequence ID" value="MBD7993980.1"/>
    <property type="molecule type" value="Genomic_DNA"/>
</dbReference>
<dbReference type="PROSITE" id="PS51257">
    <property type="entry name" value="PROKAR_LIPOPROTEIN"/>
    <property type="match status" value="1"/>
</dbReference>
<comment type="caution">
    <text evidence="2">The sequence shown here is derived from an EMBL/GenBank/DDBJ whole genome shotgun (WGS) entry which is preliminary data.</text>
</comment>
<evidence type="ECO:0008006" key="4">
    <source>
        <dbReference type="Google" id="ProtNLM"/>
    </source>
</evidence>
<protein>
    <recommendedName>
        <fullName evidence="4">Lipoprotein</fullName>
    </recommendedName>
</protein>
<proteinExistence type="predicted"/>
<reference evidence="2 3" key="1">
    <citation type="submission" date="2020-08" db="EMBL/GenBank/DDBJ databases">
        <title>A Genomic Blueprint of the Chicken Gut Microbiome.</title>
        <authorList>
            <person name="Gilroy R."/>
            <person name="Ravi A."/>
            <person name="Getino M."/>
            <person name="Pursley I."/>
            <person name="Horton D.L."/>
            <person name="Alikhan N.-F."/>
            <person name="Baker D."/>
            <person name="Gharbi K."/>
            <person name="Hall N."/>
            <person name="Watson M."/>
            <person name="Adriaenssens E.M."/>
            <person name="Foster-Nyarko E."/>
            <person name="Jarju S."/>
            <person name="Secka A."/>
            <person name="Antonio M."/>
            <person name="Oren A."/>
            <person name="Chaudhuri R."/>
            <person name="La Ragione R.M."/>
            <person name="Hildebrand F."/>
            <person name="Pallen M.J."/>
        </authorList>
    </citation>
    <scope>NUCLEOTIDE SEQUENCE [LARGE SCALE GENOMIC DNA]</scope>
    <source>
        <strain evidence="2 3">Sa2CUA1</strain>
    </source>
</reference>
<organism evidence="2 3">
    <name type="scientific">Arthrobacter gallicola</name>
    <dbReference type="NCBI Taxonomy" id="2762225"/>
    <lineage>
        <taxon>Bacteria</taxon>
        <taxon>Bacillati</taxon>
        <taxon>Actinomycetota</taxon>
        <taxon>Actinomycetes</taxon>
        <taxon>Micrococcales</taxon>
        <taxon>Micrococcaceae</taxon>
        <taxon>Arthrobacter</taxon>
    </lineage>
</organism>